<dbReference type="Gene3D" id="1.10.287.130">
    <property type="match status" value="1"/>
</dbReference>
<keyword evidence="19" id="KW-1185">Reference proteome</keyword>
<dbReference type="InterPro" id="IPR003594">
    <property type="entry name" value="HATPase_dom"/>
</dbReference>
<dbReference type="GO" id="GO:0004721">
    <property type="term" value="F:phosphoprotein phosphatase activity"/>
    <property type="evidence" value="ECO:0007669"/>
    <property type="project" value="TreeGrafter"/>
</dbReference>
<comment type="caution">
    <text evidence="18">The sequence shown here is derived from an EMBL/GenBank/DDBJ whole genome shotgun (WGS) entry which is preliminary data.</text>
</comment>
<dbReference type="InterPro" id="IPR003661">
    <property type="entry name" value="HisK_dim/P_dom"/>
</dbReference>
<evidence type="ECO:0000256" key="15">
    <source>
        <dbReference type="SAM" id="Phobius"/>
    </source>
</evidence>
<evidence type="ECO:0000256" key="1">
    <source>
        <dbReference type="ARBA" id="ARBA00000085"/>
    </source>
</evidence>
<name>A0AAV4LBL9_9BACL</name>
<keyword evidence="7 15" id="KW-0812">Transmembrane</keyword>
<keyword evidence="4" id="KW-1003">Cell membrane</keyword>
<evidence type="ECO:0000256" key="14">
    <source>
        <dbReference type="SAM" id="Coils"/>
    </source>
</evidence>
<dbReference type="Pfam" id="PF02518">
    <property type="entry name" value="HATPase_c"/>
    <property type="match status" value="1"/>
</dbReference>
<evidence type="ECO:0000256" key="8">
    <source>
        <dbReference type="ARBA" id="ARBA00022741"/>
    </source>
</evidence>
<dbReference type="InterPro" id="IPR050351">
    <property type="entry name" value="BphY/WalK/GraS-like"/>
</dbReference>
<evidence type="ECO:0000313" key="18">
    <source>
        <dbReference type="EMBL" id="GIM45086.1"/>
    </source>
</evidence>
<feature type="transmembrane region" description="Helical" evidence="15">
    <location>
        <begin position="329"/>
        <end position="348"/>
    </location>
</feature>
<evidence type="ECO:0000256" key="3">
    <source>
        <dbReference type="ARBA" id="ARBA00012438"/>
    </source>
</evidence>
<dbReference type="CDD" id="cd00082">
    <property type="entry name" value="HisKA"/>
    <property type="match status" value="1"/>
</dbReference>
<sequence length="686" mass="78630">MKTTLSLTAQQTGDMIAKHVIALYQSNLTSQANVMNLEFVSIQKDVLTVKRFAEEIYTSPERYSQLTPIQLKKEGLGYYWEKPLSPETSNVGTNSSVQLTPDLLDRLARSKYLEPLFRQSLLANQNLVAMYYILPDNAWRIYPAINLKEEVDKKYFLPSIPITSYPFYTKALPTDNPRGDTIWTDPYHDVTHRDWMVTVSAPVFSKDHKVLGVVGADVTIENLVNNVLNTRFHLSNAYAFLMNKDGRIIAVQKEGAKDVNNLPLSQIVNDKGKEKVTDLGDHRVLLSAFIPATQWYLGYVIPRNEMISPIYDQTNQDILESGKRIINQLTVMSFFLVLLCVAITFVVWNRLMRPMRKLIAAFSEVSAGRLNIEMPENEIVEFNKVSQSFNRMSQQINHLVQVLDQRLQEKEILQQELLSLNRQLEFLVNKRTEELSKANETLLLKNRQLEEMENSRVLMLANISHDLKTPLTLISGYIDAICDGVIEKDQVSDYLEKIRHRVKSLNRLVRDLYELSLLETKNKALHYQNIKIGCFLDQVKEKWHVTHGDLLHAQAVCVFDHVSGAERDADISLDVEYMHRAIDNLIENAKKYGDKDKPILVNMYLKDRFLHLAVCDEGPGIDEEHLPYIFERSYRADKSRNSKIPGNGLGLAIVKEIVEAHQGKVWVESKINKGTIFTIRLPINTS</sequence>
<comment type="subcellular location">
    <subcellularLocation>
        <location evidence="2">Cell membrane</location>
        <topology evidence="2">Multi-pass membrane protein</topology>
    </subcellularLocation>
</comment>
<dbReference type="SMART" id="SM00304">
    <property type="entry name" value="HAMP"/>
    <property type="match status" value="1"/>
</dbReference>
<accession>A0AAV4LBL9</accession>
<evidence type="ECO:0000256" key="9">
    <source>
        <dbReference type="ARBA" id="ARBA00022777"/>
    </source>
</evidence>
<dbReference type="PANTHER" id="PTHR45453">
    <property type="entry name" value="PHOSPHATE REGULON SENSOR PROTEIN PHOR"/>
    <property type="match status" value="1"/>
</dbReference>
<dbReference type="GO" id="GO:0005524">
    <property type="term" value="F:ATP binding"/>
    <property type="evidence" value="ECO:0007669"/>
    <property type="project" value="UniProtKB-KW"/>
</dbReference>
<keyword evidence="13 15" id="KW-0472">Membrane</keyword>
<feature type="domain" description="Histidine kinase" evidence="16">
    <location>
        <begin position="462"/>
        <end position="685"/>
    </location>
</feature>
<dbReference type="Pfam" id="PF02743">
    <property type="entry name" value="dCache_1"/>
    <property type="match status" value="1"/>
</dbReference>
<keyword evidence="8" id="KW-0547">Nucleotide-binding</keyword>
<dbReference type="InterPro" id="IPR036097">
    <property type="entry name" value="HisK_dim/P_sf"/>
</dbReference>
<evidence type="ECO:0000313" key="19">
    <source>
        <dbReference type="Proteomes" id="UP001057291"/>
    </source>
</evidence>
<dbReference type="AlphaFoldDB" id="A0AAV4LBL9"/>
<evidence type="ECO:0000256" key="4">
    <source>
        <dbReference type="ARBA" id="ARBA00022475"/>
    </source>
</evidence>
<dbReference type="EC" id="2.7.13.3" evidence="3"/>
<organism evidence="18 19">
    <name type="scientific">Collibacillus ludicampi</name>
    <dbReference type="NCBI Taxonomy" id="2771369"/>
    <lineage>
        <taxon>Bacteria</taxon>
        <taxon>Bacillati</taxon>
        <taxon>Bacillota</taxon>
        <taxon>Bacilli</taxon>
        <taxon>Bacillales</taxon>
        <taxon>Alicyclobacillaceae</taxon>
        <taxon>Collibacillus</taxon>
    </lineage>
</organism>
<feature type="coiled-coil region" evidence="14">
    <location>
        <begin position="403"/>
        <end position="455"/>
    </location>
</feature>
<dbReference type="GO" id="GO:0000155">
    <property type="term" value="F:phosphorelay sensor kinase activity"/>
    <property type="evidence" value="ECO:0007669"/>
    <property type="project" value="InterPro"/>
</dbReference>
<dbReference type="PROSITE" id="PS50109">
    <property type="entry name" value="HIS_KIN"/>
    <property type="match status" value="1"/>
</dbReference>
<dbReference type="CDD" id="cd00075">
    <property type="entry name" value="HATPase"/>
    <property type="match status" value="1"/>
</dbReference>
<dbReference type="InterPro" id="IPR003660">
    <property type="entry name" value="HAMP_dom"/>
</dbReference>
<dbReference type="Pfam" id="PF00672">
    <property type="entry name" value="HAMP"/>
    <property type="match status" value="1"/>
</dbReference>
<evidence type="ECO:0000256" key="13">
    <source>
        <dbReference type="ARBA" id="ARBA00023136"/>
    </source>
</evidence>
<keyword evidence="10" id="KW-0067">ATP-binding</keyword>
<dbReference type="PROSITE" id="PS50885">
    <property type="entry name" value="HAMP"/>
    <property type="match status" value="1"/>
</dbReference>
<comment type="catalytic activity">
    <reaction evidence="1">
        <text>ATP + protein L-histidine = ADP + protein N-phospho-L-histidine.</text>
        <dbReference type="EC" id="2.7.13.3"/>
    </reaction>
</comment>
<dbReference type="SUPFAM" id="SSF103190">
    <property type="entry name" value="Sensory domain-like"/>
    <property type="match status" value="1"/>
</dbReference>
<gene>
    <name evidence="18" type="ORF">DNHGIG_06350</name>
</gene>
<dbReference type="SMART" id="SM00388">
    <property type="entry name" value="HisKA"/>
    <property type="match status" value="1"/>
</dbReference>
<feature type="domain" description="HAMP" evidence="17">
    <location>
        <begin position="349"/>
        <end position="401"/>
    </location>
</feature>
<evidence type="ECO:0000256" key="10">
    <source>
        <dbReference type="ARBA" id="ARBA00022840"/>
    </source>
</evidence>
<evidence type="ECO:0000256" key="7">
    <source>
        <dbReference type="ARBA" id="ARBA00022692"/>
    </source>
</evidence>
<dbReference type="InterPro" id="IPR004358">
    <property type="entry name" value="Sig_transdc_His_kin-like_C"/>
</dbReference>
<keyword evidence="5" id="KW-0597">Phosphoprotein</keyword>
<evidence type="ECO:0000256" key="12">
    <source>
        <dbReference type="ARBA" id="ARBA00023012"/>
    </source>
</evidence>
<keyword evidence="12" id="KW-0902">Two-component regulatory system</keyword>
<evidence type="ECO:0000259" key="17">
    <source>
        <dbReference type="PROSITE" id="PS50885"/>
    </source>
</evidence>
<dbReference type="CDD" id="cd12913">
    <property type="entry name" value="PDC1_MCP_like"/>
    <property type="match status" value="1"/>
</dbReference>
<evidence type="ECO:0000259" key="16">
    <source>
        <dbReference type="PROSITE" id="PS50109"/>
    </source>
</evidence>
<dbReference type="FunFam" id="3.30.565.10:FF:000006">
    <property type="entry name" value="Sensor histidine kinase WalK"/>
    <property type="match status" value="1"/>
</dbReference>
<proteinExistence type="predicted"/>
<keyword evidence="9" id="KW-0418">Kinase</keyword>
<dbReference type="EMBL" id="BOQE01000001">
    <property type="protein sequence ID" value="GIM45086.1"/>
    <property type="molecule type" value="Genomic_DNA"/>
</dbReference>
<dbReference type="InterPro" id="IPR036890">
    <property type="entry name" value="HATPase_C_sf"/>
</dbReference>
<dbReference type="SUPFAM" id="SSF55874">
    <property type="entry name" value="ATPase domain of HSP90 chaperone/DNA topoisomerase II/histidine kinase"/>
    <property type="match status" value="1"/>
</dbReference>
<evidence type="ECO:0000256" key="6">
    <source>
        <dbReference type="ARBA" id="ARBA00022679"/>
    </source>
</evidence>
<dbReference type="CDD" id="cd06225">
    <property type="entry name" value="HAMP"/>
    <property type="match status" value="1"/>
</dbReference>
<evidence type="ECO:0000256" key="5">
    <source>
        <dbReference type="ARBA" id="ARBA00022553"/>
    </source>
</evidence>
<reference evidence="18" key="1">
    <citation type="journal article" date="2023" name="Int. J. Syst. Evol. Microbiol.">
        <title>Collibacillus ludicampi gen. nov., sp. nov., a new soil bacterium of the family Alicyclobacillaceae.</title>
        <authorList>
            <person name="Jojima T."/>
            <person name="Ioku Y."/>
            <person name="Fukuta Y."/>
            <person name="Shirasaka N."/>
            <person name="Matsumura Y."/>
            <person name="Mori M."/>
        </authorList>
    </citation>
    <scope>NUCLEOTIDE SEQUENCE</scope>
    <source>
        <strain evidence="18">TP075</strain>
    </source>
</reference>
<dbReference type="GO" id="GO:0016036">
    <property type="term" value="P:cellular response to phosphate starvation"/>
    <property type="evidence" value="ECO:0007669"/>
    <property type="project" value="TreeGrafter"/>
</dbReference>
<dbReference type="Gene3D" id="6.10.340.10">
    <property type="match status" value="1"/>
</dbReference>
<dbReference type="SUPFAM" id="SSF47384">
    <property type="entry name" value="Homodimeric domain of signal transducing histidine kinase"/>
    <property type="match status" value="1"/>
</dbReference>
<dbReference type="InterPro" id="IPR033479">
    <property type="entry name" value="dCache_1"/>
</dbReference>
<dbReference type="PRINTS" id="PR00344">
    <property type="entry name" value="BCTRLSENSOR"/>
</dbReference>
<dbReference type="Gene3D" id="3.30.565.10">
    <property type="entry name" value="Histidine kinase-like ATPase, C-terminal domain"/>
    <property type="match status" value="1"/>
</dbReference>
<dbReference type="SMART" id="SM00387">
    <property type="entry name" value="HATPase_c"/>
    <property type="match status" value="1"/>
</dbReference>
<dbReference type="Proteomes" id="UP001057291">
    <property type="component" value="Unassembled WGS sequence"/>
</dbReference>
<dbReference type="InterPro" id="IPR005467">
    <property type="entry name" value="His_kinase_dom"/>
</dbReference>
<protein>
    <recommendedName>
        <fullName evidence="3">histidine kinase</fullName>
        <ecNumber evidence="3">2.7.13.3</ecNumber>
    </recommendedName>
</protein>
<dbReference type="GO" id="GO:0005886">
    <property type="term" value="C:plasma membrane"/>
    <property type="evidence" value="ECO:0007669"/>
    <property type="project" value="UniProtKB-SubCell"/>
</dbReference>
<dbReference type="PANTHER" id="PTHR45453:SF1">
    <property type="entry name" value="PHOSPHATE REGULON SENSOR PROTEIN PHOR"/>
    <property type="match status" value="1"/>
</dbReference>
<evidence type="ECO:0000256" key="2">
    <source>
        <dbReference type="ARBA" id="ARBA00004651"/>
    </source>
</evidence>
<keyword evidence="14" id="KW-0175">Coiled coil</keyword>
<dbReference type="InterPro" id="IPR029151">
    <property type="entry name" value="Sensor-like_sf"/>
</dbReference>
<keyword evidence="6" id="KW-0808">Transferase</keyword>
<dbReference type="SUPFAM" id="SSF158472">
    <property type="entry name" value="HAMP domain-like"/>
    <property type="match status" value="1"/>
</dbReference>
<dbReference type="Pfam" id="PF00512">
    <property type="entry name" value="HisKA"/>
    <property type="match status" value="1"/>
</dbReference>
<keyword evidence="11 15" id="KW-1133">Transmembrane helix</keyword>
<dbReference type="Gene3D" id="3.30.450.20">
    <property type="entry name" value="PAS domain"/>
    <property type="match status" value="2"/>
</dbReference>
<evidence type="ECO:0000256" key="11">
    <source>
        <dbReference type="ARBA" id="ARBA00022989"/>
    </source>
</evidence>